<comment type="caution">
    <text evidence="11">The sequence shown here is derived from an EMBL/GenBank/DDBJ whole genome shotgun (WGS) entry which is preliminary data.</text>
</comment>
<keyword evidence="5 9" id="KW-0812">Transmembrane</keyword>
<dbReference type="PANTHER" id="PTHR38686:SF1">
    <property type="entry name" value="APOLIPOPROTEIN N-ACYLTRANSFERASE"/>
    <property type="match status" value="1"/>
</dbReference>
<evidence type="ECO:0000256" key="1">
    <source>
        <dbReference type="ARBA" id="ARBA00004651"/>
    </source>
</evidence>
<evidence type="ECO:0000256" key="6">
    <source>
        <dbReference type="ARBA" id="ARBA00022989"/>
    </source>
</evidence>
<dbReference type="NCBIfam" id="TIGR00546">
    <property type="entry name" value="lnt"/>
    <property type="match status" value="1"/>
</dbReference>
<name>A0A2P8D2Q2_9BACT</name>
<dbReference type="InterPro" id="IPR003010">
    <property type="entry name" value="C-N_Hydrolase"/>
</dbReference>
<dbReference type="RefSeq" id="WP_106523391.1">
    <property type="nucleotide sequence ID" value="NZ_PYGD01000005.1"/>
</dbReference>
<evidence type="ECO:0000313" key="11">
    <source>
        <dbReference type="EMBL" id="PSK91491.1"/>
    </source>
</evidence>
<proteinExistence type="inferred from homology"/>
<comment type="pathway">
    <text evidence="9">Protein modification; lipoprotein biosynthesis (N-acyl transfer).</text>
</comment>
<feature type="transmembrane region" description="Helical" evidence="9">
    <location>
        <begin position="127"/>
        <end position="155"/>
    </location>
</feature>
<keyword evidence="8 9" id="KW-0012">Acyltransferase</keyword>
<feature type="transmembrane region" description="Helical" evidence="9">
    <location>
        <begin position="82"/>
        <end position="107"/>
    </location>
</feature>
<dbReference type="UniPathway" id="UPA00666"/>
<feature type="domain" description="CN hydrolase" evidence="10">
    <location>
        <begin position="229"/>
        <end position="482"/>
    </location>
</feature>
<dbReference type="HAMAP" id="MF_01148">
    <property type="entry name" value="Lnt"/>
    <property type="match status" value="1"/>
</dbReference>
<keyword evidence="12" id="KW-1185">Reference proteome</keyword>
<comment type="similarity">
    <text evidence="2 9">Belongs to the CN hydrolase family. Apolipoprotein N-acyltransferase subfamily.</text>
</comment>
<organism evidence="11 12">
    <name type="scientific">Taibaiella chishuiensis</name>
    <dbReference type="NCBI Taxonomy" id="1434707"/>
    <lineage>
        <taxon>Bacteria</taxon>
        <taxon>Pseudomonadati</taxon>
        <taxon>Bacteroidota</taxon>
        <taxon>Chitinophagia</taxon>
        <taxon>Chitinophagales</taxon>
        <taxon>Chitinophagaceae</taxon>
        <taxon>Taibaiella</taxon>
    </lineage>
</organism>
<feature type="transmembrane region" description="Helical" evidence="9">
    <location>
        <begin position="195"/>
        <end position="214"/>
    </location>
</feature>
<dbReference type="InterPro" id="IPR004563">
    <property type="entry name" value="Apolipo_AcylTrfase"/>
</dbReference>
<evidence type="ECO:0000256" key="4">
    <source>
        <dbReference type="ARBA" id="ARBA00022679"/>
    </source>
</evidence>
<dbReference type="GO" id="GO:0016410">
    <property type="term" value="F:N-acyltransferase activity"/>
    <property type="evidence" value="ECO:0007669"/>
    <property type="project" value="UniProtKB-UniRule"/>
</dbReference>
<sequence length="506" mass="56021">MIRSGRQLNLVAILGCIPVSLSIQMADTPLTWLLYVAVFFTFIEATPRTAFLRGVMIGSVTAVINFSWLFSSAGRFTGTGLLFGLLAIGGLALFFALYCGGIAWLYARLKCRGSSIRTGLVNATLIASLWVFLDGFMIYVAKSFALALFVTYVAVGDNIFALQPATVLGPLVITFVIVFVNAALAHILYYRLWRFVFFPPLFIAVYLGWGWLLLARFEQRQPTGSPPPFRAAIIAENINPEFKWAYGNTNSFAERMFLLNVQVAKAKANLAVWSESAIPWNYAPGDDFLNEIDKITGPSGVTHLTGINTDYRGSTFYNSVYCIKPGNTVAGRYDKRLALSLIEKPFCGMLLPFFNSTGFRVKEGITDQPLITGYGKAGIVLCNESSVPEPAYASVRAGATFLVNPGNDGWFTDSYIPKQHFFHARLRAIETRRDIILNSNLGYSGLVQASGRIVFREKTDQPYVETLLVRNHEGLTPAVAYPYLMLVIAALAFTTVLVYRYRTLNT</sequence>
<keyword evidence="7 9" id="KW-0472">Membrane</keyword>
<evidence type="ECO:0000256" key="3">
    <source>
        <dbReference type="ARBA" id="ARBA00022475"/>
    </source>
</evidence>
<evidence type="ECO:0000256" key="7">
    <source>
        <dbReference type="ARBA" id="ARBA00023136"/>
    </source>
</evidence>
<keyword evidence="4 9" id="KW-0808">Transferase</keyword>
<dbReference type="InterPro" id="IPR036526">
    <property type="entry name" value="C-N_Hydrolase_sf"/>
</dbReference>
<gene>
    <name evidence="9" type="primary">lnt</name>
    <name evidence="11" type="ORF">B0I18_10574</name>
</gene>
<dbReference type="Gene3D" id="3.60.110.10">
    <property type="entry name" value="Carbon-nitrogen hydrolase"/>
    <property type="match status" value="1"/>
</dbReference>
<feature type="transmembrane region" description="Helical" evidence="9">
    <location>
        <begin position="167"/>
        <end position="189"/>
    </location>
</feature>
<dbReference type="PANTHER" id="PTHR38686">
    <property type="entry name" value="APOLIPOPROTEIN N-ACYLTRANSFERASE"/>
    <property type="match status" value="1"/>
</dbReference>
<comment type="function">
    <text evidence="9">Catalyzes the phospholipid dependent N-acylation of the N-terminal cysteine of apolipoprotein, the last step in lipoprotein maturation.</text>
</comment>
<dbReference type="GO" id="GO:0005886">
    <property type="term" value="C:plasma membrane"/>
    <property type="evidence" value="ECO:0007669"/>
    <property type="project" value="UniProtKB-SubCell"/>
</dbReference>
<comment type="subcellular location">
    <subcellularLocation>
        <location evidence="1 9">Cell membrane</location>
        <topology evidence="1 9">Multi-pass membrane protein</topology>
    </subcellularLocation>
</comment>
<dbReference type="EC" id="2.3.1.269" evidence="9"/>
<evidence type="ECO:0000259" key="10">
    <source>
        <dbReference type="PROSITE" id="PS50263"/>
    </source>
</evidence>
<dbReference type="Pfam" id="PF20154">
    <property type="entry name" value="LNT_N"/>
    <property type="match status" value="1"/>
</dbReference>
<dbReference type="SUPFAM" id="SSF56317">
    <property type="entry name" value="Carbon-nitrogen hydrolase"/>
    <property type="match status" value="1"/>
</dbReference>
<dbReference type="EMBL" id="PYGD01000005">
    <property type="protein sequence ID" value="PSK91491.1"/>
    <property type="molecule type" value="Genomic_DNA"/>
</dbReference>
<evidence type="ECO:0000313" key="12">
    <source>
        <dbReference type="Proteomes" id="UP000240572"/>
    </source>
</evidence>
<feature type="transmembrane region" description="Helical" evidence="9">
    <location>
        <begin position="480"/>
        <end position="501"/>
    </location>
</feature>
<evidence type="ECO:0000256" key="9">
    <source>
        <dbReference type="HAMAP-Rule" id="MF_01148"/>
    </source>
</evidence>
<dbReference type="Pfam" id="PF00795">
    <property type="entry name" value="CN_hydrolase"/>
    <property type="match status" value="1"/>
</dbReference>
<keyword evidence="6 9" id="KW-1133">Transmembrane helix</keyword>
<evidence type="ECO:0000256" key="8">
    <source>
        <dbReference type="ARBA" id="ARBA00023315"/>
    </source>
</evidence>
<evidence type="ECO:0000256" key="5">
    <source>
        <dbReference type="ARBA" id="ARBA00022692"/>
    </source>
</evidence>
<evidence type="ECO:0000256" key="2">
    <source>
        <dbReference type="ARBA" id="ARBA00010065"/>
    </source>
</evidence>
<dbReference type="AlphaFoldDB" id="A0A2P8D2Q2"/>
<dbReference type="Proteomes" id="UP000240572">
    <property type="component" value="Unassembled WGS sequence"/>
</dbReference>
<comment type="catalytic activity">
    <reaction evidence="9">
        <text>N-terminal S-1,2-diacyl-sn-glyceryl-L-cysteinyl-[lipoprotein] + a glycerophospholipid = N-acyl-S-1,2-diacyl-sn-glyceryl-L-cysteinyl-[lipoprotein] + a 2-acyl-sn-glycero-3-phospholipid + H(+)</text>
        <dbReference type="Rhea" id="RHEA:48228"/>
        <dbReference type="Rhea" id="RHEA-COMP:14681"/>
        <dbReference type="Rhea" id="RHEA-COMP:14684"/>
        <dbReference type="ChEBI" id="CHEBI:15378"/>
        <dbReference type="ChEBI" id="CHEBI:136912"/>
        <dbReference type="ChEBI" id="CHEBI:140656"/>
        <dbReference type="ChEBI" id="CHEBI:140657"/>
        <dbReference type="ChEBI" id="CHEBI:140660"/>
        <dbReference type="EC" id="2.3.1.269"/>
    </reaction>
</comment>
<reference evidence="11 12" key="1">
    <citation type="submission" date="2018-03" db="EMBL/GenBank/DDBJ databases">
        <title>Genomic Encyclopedia of Type Strains, Phase III (KMG-III): the genomes of soil and plant-associated and newly described type strains.</title>
        <authorList>
            <person name="Whitman W."/>
        </authorList>
    </citation>
    <scope>NUCLEOTIDE SEQUENCE [LARGE SCALE GENOMIC DNA]</scope>
    <source>
        <strain evidence="11 12">CGMCC 1.12700</strain>
    </source>
</reference>
<accession>A0A2P8D2Q2</accession>
<keyword evidence="11" id="KW-0449">Lipoprotein</keyword>
<dbReference type="OrthoDB" id="9804277at2"/>
<feature type="transmembrane region" description="Helical" evidence="9">
    <location>
        <begin position="50"/>
        <end position="70"/>
    </location>
</feature>
<dbReference type="InterPro" id="IPR045378">
    <property type="entry name" value="LNT_N"/>
</dbReference>
<dbReference type="PROSITE" id="PS50263">
    <property type="entry name" value="CN_HYDROLASE"/>
    <property type="match status" value="1"/>
</dbReference>
<protein>
    <recommendedName>
        <fullName evidence="9">Apolipoprotein N-acyltransferase</fullName>
        <shortName evidence="9">ALP N-acyltransferase</shortName>
        <ecNumber evidence="9">2.3.1.269</ecNumber>
    </recommendedName>
</protein>
<keyword evidence="3 9" id="KW-1003">Cell membrane</keyword>
<dbReference type="GO" id="GO:0042158">
    <property type="term" value="P:lipoprotein biosynthetic process"/>
    <property type="evidence" value="ECO:0007669"/>
    <property type="project" value="UniProtKB-UniRule"/>
</dbReference>